<dbReference type="AlphaFoldDB" id="A0A1H0P7F9"/>
<keyword evidence="1" id="KW-0812">Transmembrane</keyword>
<keyword evidence="1" id="KW-0472">Membrane</keyword>
<organism evidence="2 3">
    <name type="scientific">Nakamurella panacisegetis</name>
    <dbReference type="NCBI Taxonomy" id="1090615"/>
    <lineage>
        <taxon>Bacteria</taxon>
        <taxon>Bacillati</taxon>
        <taxon>Actinomycetota</taxon>
        <taxon>Actinomycetes</taxon>
        <taxon>Nakamurellales</taxon>
        <taxon>Nakamurellaceae</taxon>
        <taxon>Nakamurella</taxon>
    </lineage>
</organism>
<dbReference type="RefSeq" id="WP_157695392.1">
    <property type="nucleotide sequence ID" value="NZ_LT629710.1"/>
</dbReference>
<evidence type="ECO:0000313" key="2">
    <source>
        <dbReference type="EMBL" id="SDP00650.1"/>
    </source>
</evidence>
<protein>
    <recommendedName>
        <fullName evidence="4">DUF3017 domain-containing protein</fullName>
    </recommendedName>
</protein>
<keyword evidence="3" id="KW-1185">Reference proteome</keyword>
<proteinExistence type="predicted"/>
<dbReference type="InterPro" id="IPR021385">
    <property type="entry name" value="DUF3017"/>
</dbReference>
<feature type="transmembrane region" description="Helical" evidence="1">
    <location>
        <begin position="63"/>
        <end position="84"/>
    </location>
</feature>
<reference evidence="2 3" key="1">
    <citation type="submission" date="2016-10" db="EMBL/GenBank/DDBJ databases">
        <authorList>
            <person name="de Groot N.N."/>
        </authorList>
    </citation>
    <scope>NUCLEOTIDE SEQUENCE [LARGE SCALE GENOMIC DNA]</scope>
    <source>
        <strain evidence="3">P4-7,KCTC 19426,CECT 7604</strain>
    </source>
</reference>
<evidence type="ECO:0008006" key="4">
    <source>
        <dbReference type="Google" id="ProtNLM"/>
    </source>
</evidence>
<feature type="transmembrane region" description="Helical" evidence="1">
    <location>
        <begin position="30"/>
        <end position="51"/>
    </location>
</feature>
<evidence type="ECO:0000256" key="1">
    <source>
        <dbReference type="SAM" id="Phobius"/>
    </source>
</evidence>
<gene>
    <name evidence="2" type="ORF">SAMN04515671_2645</name>
</gene>
<feature type="transmembrane region" description="Helical" evidence="1">
    <location>
        <begin position="7"/>
        <end position="24"/>
    </location>
</feature>
<dbReference type="STRING" id="1090615.SAMN04515671_2645"/>
<sequence length="87" mass="9178">MTARLRRLVPITVVVLIVAIGLVIDATGHWLRAAAVLGAAAGVGALLRLCVPERAIGPLRVRGRTFDVLFLGALALLFLVATTINRP</sequence>
<evidence type="ECO:0000313" key="3">
    <source>
        <dbReference type="Proteomes" id="UP000198741"/>
    </source>
</evidence>
<accession>A0A1H0P7F9</accession>
<name>A0A1H0P7F9_9ACTN</name>
<dbReference type="Proteomes" id="UP000198741">
    <property type="component" value="Chromosome I"/>
</dbReference>
<keyword evidence="1" id="KW-1133">Transmembrane helix</keyword>
<dbReference type="Pfam" id="PF11222">
    <property type="entry name" value="DUF3017"/>
    <property type="match status" value="1"/>
</dbReference>
<dbReference type="EMBL" id="LT629710">
    <property type="protein sequence ID" value="SDP00650.1"/>
    <property type="molecule type" value="Genomic_DNA"/>
</dbReference>